<reference evidence="2 3" key="1">
    <citation type="submission" date="2019-08" db="EMBL/GenBank/DDBJ databases">
        <title>Draft genome sequences of two oriental melons (Cucumis melo L. var makuwa).</title>
        <authorList>
            <person name="Kwon S.-Y."/>
        </authorList>
    </citation>
    <scope>NUCLEOTIDE SEQUENCE [LARGE SCALE GENOMIC DNA]</scope>
    <source>
        <strain evidence="3">cv. Chang Bougi</strain>
        <tissue evidence="2">Leaf</tissue>
    </source>
</reference>
<gene>
    <name evidence="2" type="ORF">E5676_scaffold18G00270</name>
</gene>
<dbReference type="AlphaFoldDB" id="A0A5D3BRE7"/>
<dbReference type="Proteomes" id="UP000321947">
    <property type="component" value="Unassembled WGS sequence"/>
</dbReference>
<dbReference type="PANTHER" id="PTHR46148">
    <property type="entry name" value="CHROMO DOMAIN-CONTAINING PROTEIN"/>
    <property type="match status" value="1"/>
</dbReference>
<feature type="domain" description="Tf2-1-like SH3-like" evidence="1">
    <location>
        <begin position="26"/>
        <end position="91"/>
    </location>
</feature>
<sequence length="150" mass="17397">MAMLEALYGKLSPVSWNEKDLEFGTGDKVFLKVAPMKGVLRFEMKGKSSPYFFGPFEILEQIGPMAYRLVLSPSLYVVHYVFHVLMLKKYVANLSHIMNYEPLQIDENLSHEEQLVGILAREVANHVLRWRVAHPFFTRCPTIRQTLNLR</sequence>
<dbReference type="EMBL" id="SSTD01015735">
    <property type="protein sequence ID" value="TYK02233.1"/>
    <property type="molecule type" value="Genomic_DNA"/>
</dbReference>
<protein>
    <submittedName>
        <fullName evidence="2">Pol protein</fullName>
    </submittedName>
</protein>
<name>A0A5D3BRE7_CUCMM</name>
<dbReference type="InterPro" id="IPR056924">
    <property type="entry name" value="SH3_Tf2-1"/>
</dbReference>
<dbReference type="PANTHER" id="PTHR46148:SF57">
    <property type="entry name" value="OS12G0499874 PROTEIN"/>
    <property type="match status" value="1"/>
</dbReference>
<comment type="caution">
    <text evidence="2">The sequence shown here is derived from an EMBL/GenBank/DDBJ whole genome shotgun (WGS) entry which is preliminary data.</text>
</comment>
<dbReference type="Pfam" id="PF24626">
    <property type="entry name" value="SH3_Tf2-1"/>
    <property type="match status" value="1"/>
</dbReference>
<evidence type="ECO:0000313" key="3">
    <source>
        <dbReference type="Proteomes" id="UP000321947"/>
    </source>
</evidence>
<evidence type="ECO:0000259" key="1">
    <source>
        <dbReference type="Pfam" id="PF24626"/>
    </source>
</evidence>
<evidence type="ECO:0000313" key="2">
    <source>
        <dbReference type="EMBL" id="TYK02233.1"/>
    </source>
</evidence>
<proteinExistence type="predicted"/>
<accession>A0A5D3BRE7</accession>
<organism evidence="2 3">
    <name type="scientific">Cucumis melo var. makuwa</name>
    <name type="common">Oriental melon</name>
    <dbReference type="NCBI Taxonomy" id="1194695"/>
    <lineage>
        <taxon>Eukaryota</taxon>
        <taxon>Viridiplantae</taxon>
        <taxon>Streptophyta</taxon>
        <taxon>Embryophyta</taxon>
        <taxon>Tracheophyta</taxon>
        <taxon>Spermatophyta</taxon>
        <taxon>Magnoliopsida</taxon>
        <taxon>eudicotyledons</taxon>
        <taxon>Gunneridae</taxon>
        <taxon>Pentapetalae</taxon>
        <taxon>rosids</taxon>
        <taxon>fabids</taxon>
        <taxon>Cucurbitales</taxon>
        <taxon>Cucurbitaceae</taxon>
        <taxon>Benincaseae</taxon>
        <taxon>Cucumis</taxon>
    </lineage>
</organism>